<proteinExistence type="predicted"/>
<accession>K0SYL5</accession>
<feature type="non-terminal residue" evidence="1">
    <location>
        <position position="155"/>
    </location>
</feature>
<gene>
    <name evidence="1" type="ORF">THAOC_08145</name>
</gene>
<name>K0SYL5_THAOC</name>
<sequence>MKLVRVVAEKRGPLGFPDREIRSPTLSPTLCPQGTSLAGSAPYCAAGLLSSVVMKFIQQIQQRGSLIRVTPQETTLQCGCRVVIDLPSGATRRRRGALRSRIPSAPRSAGERVPGAFLILPVASRPPSLSAAETQRLVQHRPATQRTGQCKAIKG</sequence>
<evidence type="ECO:0000313" key="2">
    <source>
        <dbReference type="Proteomes" id="UP000266841"/>
    </source>
</evidence>
<dbReference type="AlphaFoldDB" id="K0SYL5"/>
<dbReference type="Proteomes" id="UP000266841">
    <property type="component" value="Unassembled WGS sequence"/>
</dbReference>
<comment type="caution">
    <text evidence="1">The sequence shown here is derived from an EMBL/GenBank/DDBJ whole genome shotgun (WGS) entry which is preliminary data.</text>
</comment>
<protein>
    <submittedName>
        <fullName evidence="1">Uncharacterized protein</fullName>
    </submittedName>
</protein>
<keyword evidence="2" id="KW-1185">Reference proteome</keyword>
<evidence type="ECO:0000313" key="1">
    <source>
        <dbReference type="EMBL" id="EJK70490.1"/>
    </source>
</evidence>
<reference evidence="1 2" key="1">
    <citation type="journal article" date="2012" name="Genome Biol.">
        <title>Genome and low-iron response of an oceanic diatom adapted to chronic iron limitation.</title>
        <authorList>
            <person name="Lommer M."/>
            <person name="Specht M."/>
            <person name="Roy A.S."/>
            <person name="Kraemer L."/>
            <person name="Andreson R."/>
            <person name="Gutowska M.A."/>
            <person name="Wolf J."/>
            <person name="Bergner S.V."/>
            <person name="Schilhabel M.B."/>
            <person name="Klostermeier U.C."/>
            <person name="Beiko R.G."/>
            <person name="Rosenstiel P."/>
            <person name="Hippler M."/>
            <person name="Laroche J."/>
        </authorList>
    </citation>
    <scope>NUCLEOTIDE SEQUENCE [LARGE SCALE GENOMIC DNA]</scope>
    <source>
        <strain evidence="1 2">CCMP1005</strain>
    </source>
</reference>
<dbReference type="EMBL" id="AGNL01008456">
    <property type="protein sequence ID" value="EJK70490.1"/>
    <property type="molecule type" value="Genomic_DNA"/>
</dbReference>
<organism evidence="1 2">
    <name type="scientific">Thalassiosira oceanica</name>
    <name type="common">Marine diatom</name>
    <dbReference type="NCBI Taxonomy" id="159749"/>
    <lineage>
        <taxon>Eukaryota</taxon>
        <taxon>Sar</taxon>
        <taxon>Stramenopiles</taxon>
        <taxon>Ochrophyta</taxon>
        <taxon>Bacillariophyta</taxon>
        <taxon>Coscinodiscophyceae</taxon>
        <taxon>Thalassiosirophycidae</taxon>
        <taxon>Thalassiosirales</taxon>
        <taxon>Thalassiosiraceae</taxon>
        <taxon>Thalassiosira</taxon>
    </lineage>
</organism>